<dbReference type="InterPro" id="IPR001509">
    <property type="entry name" value="Epimerase_deHydtase"/>
</dbReference>
<name>A0A383CL59_9ZZZZ</name>
<reference evidence="4" key="1">
    <citation type="submission" date="2018-05" db="EMBL/GenBank/DDBJ databases">
        <authorList>
            <person name="Lanie J.A."/>
            <person name="Ng W.-L."/>
            <person name="Kazmierczak K.M."/>
            <person name="Andrzejewski T.M."/>
            <person name="Davidsen T.M."/>
            <person name="Wayne K.J."/>
            <person name="Tettelin H."/>
            <person name="Glass J.I."/>
            <person name="Rusch D."/>
            <person name="Podicherti R."/>
            <person name="Tsui H.-C.T."/>
            <person name="Winkler M.E."/>
        </authorList>
    </citation>
    <scope>NUCLEOTIDE SEQUENCE</scope>
</reference>
<protein>
    <recommendedName>
        <fullName evidence="3">NAD-dependent epimerase/dehydratase domain-containing protein</fullName>
    </recommendedName>
</protein>
<evidence type="ECO:0000256" key="2">
    <source>
        <dbReference type="ARBA" id="ARBA00023445"/>
    </source>
</evidence>
<dbReference type="SUPFAM" id="SSF51735">
    <property type="entry name" value="NAD(P)-binding Rossmann-fold domains"/>
    <property type="match status" value="1"/>
</dbReference>
<feature type="domain" description="NAD-dependent epimerase/dehydratase" evidence="3">
    <location>
        <begin position="17"/>
        <end position="157"/>
    </location>
</feature>
<accession>A0A383CL59</accession>
<sequence>MAVSKSKVKEHRPKVAMVTGASGFIGSHVVRLLLDEGVKVRALVRKGDPLNNLYGLDVERVEGDLLDVESLKACLEGCDTVFHLAAIYAYWLPDPSVMYRVNIMGTRNLLEASLDAGIKKVVYTSSIAAIGTVEGQEMANEDTIFNNWLLADHYVMSKYM</sequence>
<dbReference type="Pfam" id="PF01370">
    <property type="entry name" value="Epimerase"/>
    <property type="match status" value="1"/>
</dbReference>
<dbReference type="GO" id="GO:0016616">
    <property type="term" value="F:oxidoreductase activity, acting on the CH-OH group of donors, NAD or NADP as acceptor"/>
    <property type="evidence" value="ECO:0007669"/>
    <property type="project" value="TreeGrafter"/>
</dbReference>
<feature type="non-terminal residue" evidence="4">
    <location>
        <position position="160"/>
    </location>
</feature>
<keyword evidence="1" id="KW-0560">Oxidoreductase</keyword>
<dbReference type="PANTHER" id="PTHR10366">
    <property type="entry name" value="NAD DEPENDENT EPIMERASE/DEHYDRATASE"/>
    <property type="match status" value="1"/>
</dbReference>
<evidence type="ECO:0000313" key="4">
    <source>
        <dbReference type="EMBL" id="SVE32932.1"/>
    </source>
</evidence>
<evidence type="ECO:0000259" key="3">
    <source>
        <dbReference type="Pfam" id="PF01370"/>
    </source>
</evidence>
<evidence type="ECO:0000256" key="1">
    <source>
        <dbReference type="ARBA" id="ARBA00023002"/>
    </source>
</evidence>
<dbReference type="InterPro" id="IPR050425">
    <property type="entry name" value="NAD(P)_dehydrat-like"/>
</dbReference>
<comment type="similarity">
    <text evidence="2">Belongs to the NAD(P)-dependent epimerase/dehydratase family. Dihydroflavonol-4-reductase subfamily.</text>
</comment>
<organism evidence="4">
    <name type="scientific">marine metagenome</name>
    <dbReference type="NCBI Taxonomy" id="408172"/>
    <lineage>
        <taxon>unclassified sequences</taxon>
        <taxon>metagenomes</taxon>
        <taxon>ecological metagenomes</taxon>
    </lineage>
</organism>
<dbReference type="Gene3D" id="3.40.50.720">
    <property type="entry name" value="NAD(P)-binding Rossmann-like Domain"/>
    <property type="match status" value="1"/>
</dbReference>
<dbReference type="InterPro" id="IPR036291">
    <property type="entry name" value="NAD(P)-bd_dom_sf"/>
</dbReference>
<gene>
    <name evidence="4" type="ORF">METZ01_LOCUS485786</name>
</gene>
<dbReference type="AlphaFoldDB" id="A0A383CL59"/>
<dbReference type="EMBL" id="UINC01209771">
    <property type="protein sequence ID" value="SVE32932.1"/>
    <property type="molecule type" value="Genomic_DNA"/>
</dbReference>
<proteinExistence type="inferred from homology"/>
<dbReference type="PANTHER" id="PTHR10366:SF564">
    <property type="entry name" value="STEROL-4-ALPHA-CARBOXYLATE 3-DEHYDROGENASE, DECARBOXYLATING"/>
    <property type="match status" value="1"/>
</dbReference>